<dbReference type="GO" id="GO:0005886">
    <property type="term" value="C:plasma membrane"/>
    <property type="evidence" value="ECO:0007669"/>
    <property type="project" value="TreeGrafter"/>
</dbReference>
<dbReference type="SUPFAM" id="SSF103473">
    <property type="entry name" value="MFS general substrate transporter"/>
    <property type="match status" value="1"/>
</dbReference>
<evidence type="ECO:0000256" key="1">
    <source>
        <dbReference type="ARBA" id="ARBA00004141"/>
    </source>
</evidence>
<organism evidence="7 8">
    <name type="scientific">Cladophialophora chaetospira</name>
    <dbReference type="NCBI Taxonomy" id="386627"/>
    <lineage>
        <taxon>Eukaryota</taxon>
        <taxon>Fungi</taxon>
        <taxon>Dikarya</taxon>
        <taxon>Ascomycota</taxon>
        <taxon>Pezizomycotina</taxon>
        <taxon>Eurotiomycetes</taxon>
        <taxon>Chaetothyriomycetidae</taxon>
        <taxon>Chaetothyriales</taxon>
        <taxon>Herpotrichiellaceae</taxon>
        <taxon>Cladophialophora</taxon>
    </lineage>
</organism>
<feature type="domain" description="Major facilitator superfamily (MFS) profile" evidence="6">
    <location>
        <begin position="56"/>
        <end position="481"/>
    </location>
</feature>
<dbReference type="Proteomes" id="UP001172673">
    <property type="component" value="Unassembled WGS sequence"/>
</dbReference>
<feature type="transmembrane region" description="Helical" evidence="5">
    <location>
        <begin position="392"/>
        <end position="412"/>
    </location>
</feature>
<dbReference type="PANTHER" id="PTHR23502:SF181">
    <property type="entry name" value="MAJOR FACILITATOR SUPERFAMILY (MFS) PROFILE DOMAIN-CONTAINING PROTEIN"/>
    <property type="match status" value="1"/>
</dbReference>
<keyword evidence="3 5" id="KW-1133">Transmembrane helix</keyword>
<evidence type="ECO:0000259" key="6">
    <source>
        <dbReference type="PROSITE" id="PS50850"/>
    </source>
</evidence>
<feature type="transmembrane region" description="Helical" evidence="5">
    <location>
        <begin position="120"/>
        <end position="139"/>
    </location>
</feature>
<reference evidence="7" key="1">
    <citation type="submission" date="2022-10" db="EMBL/GenBank/DDBJ databases">
        <title>Culturing micro-colonial fungi from biological soil crusts in the Mojave desert and describing Neophaeococcomyces mojavensis, and introducing the new genera and species Taxawa tesnikishii.</title>
        <authorList>
            <person name="Kurbessoian T."/>
            <person name="Stajich J.E."/>
        </authorList>
    </citation>
    <scope>NUCLEOTIDE SEQUENCE</scope>
    <source>
        <strain evidence="7">TK_41</strain>
    </source>
</reference>
<feature type="transmembrane region" description="Helical" evidence="5">
    <location>
        <begin position="151"/>
        <end position="173"/>
    </location>
</feature>
<evidence type="ECO:0000313" key="8">
    <source>
        <dbReference type="Proteomes" id="UP001172673"/>
    </source>
</evidence>
<dbReference type="PROSITE" id="PS50850">
    <property type="entry name" value="MFS"/>
    <property type="match status" value="1"/>
</dbReference>
<evidence type="ECO:0000256" key="3">
    <source>
        <dbReference type="ARBA" id="ARBA00022989"/>
    </source>
</evidence>
<feature type="transmembrane region" description="Helical" evidence="5">
    <location>
        <begin position="424"/>
        <end position="444"/>
    </location>
</feature>
<name>A0AA38XBW1_9EURO</name>
<feature type="transmembrane region" description="Helical" evidence="5">
    <location>
        <begin position="54"/>
        <end position="82"/>
    </location>
</feature>
<dbReference type="Gene3D" id="1.20.1250.20">
    <property type="entry name" value="MFS general substrate transporter like domains"/>
    <property type="match status" value="1"/>
</dbReference>
<keyword evidence="2 5" id="KW-0812">Transmembrane</keyword>
<feature type="transmembrane region" description="Helical" evidence="5">
    <location>
        <begin position="360"/>
        <end position="380"/>
    </location>
</feature>
<feature type="transmembrane region" description="Helical" evidence="5">
    <location>
        <begin position="179"/>
        <end position="203"/>
    </location>
</feature>
<feature type="transmembrane region" description="Helical" evidence="5">
    <location>
        <begin position="94"/>
        <end position="114"/>
    </location>
</feature>
<dbReference type="EMBL" id="JAPDRK010000007">
    <property type="protein sequence ID" value="KAJ9610554.1"/>
    <property type="molecule type" value="Genomic_DNA"/>
</dbReference>
<dbReference type="InterPro" id="IPR036259">
    <property type="entry name" value="MFS_trans_sf"/>
</dbReference>
<keyword evidence="4 5" id="KW-0472">Membrane</keyword>
<proteinExistence type="predicted"/>
<feature type="transmembrane region" description="Helical" evidence="5">
    <location>
        <begin position="210"/>
        <end position="231"/>
    </location>
</feature>
<comment type="subcellular location">
    <subcellularLocation>
        <location evidence="1">Membrane</location>
        <topology evidence="1">Multi-pass membrane protein</topology>
    </subcellularLocation>
</comment>
<accession>A0AA38XBW1</accession>
<evidence type="ECO:0000256" key="5">
    <source>
        <dbReference type="SAM" id="Phobius"/>
    </source>
</evidence>
<evidence type="ECO:0000256" key="4">
    <source>
        <dbReference type="ARBA" id="ARBA00023136"/>
    </source>
</evidence>
<dbReference type="GO" id="GO:0022857">
    <property type="term" value="F:transmembrane transporter activity"/>
    <property type="evidence" value="ECO:0007669"/>
    <property type="project" value="InterPro"/>
</dbReference>
<dbReference type="InterPro" id="IPR020846">
    <property type="entry name" value="MFS_dom"/>
</dbReference>
<dbReference type="PANTHER" id="PTHR23502">
    <property type="entry name" value="MAJOR FACILITATOR SUPERFAMILY"/>
    <property type="match status" value="1"/>
</dbReference>
<keyword evidence="8" id="KW-1185">Reference proteome</keyword>
<gene>
    <name evidence="7" type="ORF">H2200_005331</name>
</gene>
<feature type="transmembrane region" description="Helical" evidence="5">
    <location>
        <begin position="456"/>
        <end position="475"/>
    </location>
</feature>
<dbReference type="InterPro" id="IPR011701">
    <property type="entry name" value="MFS"/>
</dbReference>
<evidence type="ECO:0000256" key="2">
    <source>
        <dbReference type="ARBA" id="ARBA00022692"/>
    </source>
</evidence>
<dbReference type="AlphaFoldDB" id="A0AA38XBW1"/>
<comment type="caution">
    <text evidence="7">The sequence shown here is derived from an EMBL/GenBank/DDBJ whole genome shotgun (WGS) entry which is preliminary data.</text>
</comment>
<sequence length="493" mass="54005">MDEKAEDGPTVENVEKGLQLEGEGRQVGKAGNLEAFRHADDKNNPLNWPYWLKLYLALLVSGLGFINQLGSAIINPAFVVIAEDMDISIEQASYCTTVTILFMGITPMFVVPFGNVYGRRILYIIFTAIAAACQFGAGAATTYGGIITGRVFYGIGASIPLGLGAATICDLFPQGERGTFLGIYTLCVNNGPHLAPIIGGYIALNLSWRWCLYVPGIIQAGFFAILCLTFPETLYSRTEGTSAIRNSTYLSRLLPHGKILNRPIKPWHFLQPYIMIRYWAVSLPAIYWMTANTYASTQFAVTGSKLARQLYKFDVAQTGLLMGIPQTVGCMVGEATSGWVSDMIINAYAKRHNGYRKPEVRLSLLPGCFALIIGLIAYGVCVDQHKSWPTLAVTMGIASFGLQVGATMIYTYATDSYKPQAPEVGVVINLYKSVFAFTIGFYAVPFGTKNGYDVSFGVTAAINGATLLPLIWLYFRGERVRERQGLPNIHEDL</sequence>
<evidence type="ECO:0000313" key="7">
    <source>
        <dbReference type="EMBL" id="KAJ9610554.1"/>
    </source>
</evidence>
<protein>
    <recommendedName>
        <fullName evidence="6">Major facilitator superfamily (MFS) profile domain-containing protein</fullName>
    </recommendedName>
</protein>
<dbReference type="Pfam" id="PF07690">
    <property type="entry name" value="MFS_1"/>
    <property type="match status" value="1"/>
</dbReference>